<evidence type="ECO:0000313" key="2">
    <source>
        <dbReference type="Proteomes" id="UP000037460"/>
    </source>
</evidence>
<evidence type="ECO:0000313" key="1">
    <source>
        <dbReference type="EMBL" id="KOO34775.1"/>
    </source>
</evidence>
<proteinExistence type="predicted"/>
<name>A0A0M0K7I0_9EUKA</name>
<dbReference type="PANTHER" id="PTHR15599">
    <property type="entry name" value="RTDR1"/>
    <property type="match status" value="1"/>
</dbReference>
<accession>A0A0M0K7I0</accession>
<comment type="caution">
    <text evidence="1">The sequence shown here is derived from an EMBL/GenBank/DDBJ whole genome shotgun (WGS) entry which is preliminary data.</text>
</comment>
<organism evidence="1 2">
    <name type="scientific">Chrysochromulina tobinii</name>
    <dbReference type="NCBI Taxonomy" id="1460289"/>
    <lineage>
        <taxon>Eukaryota</taxon>
        <taxon>Haptista</taxon>
        <taxon>Haptophyta</taxon>
        <taxon>Prymnesiophyceae</taxon>
        <taxon>Prymnesiales</taxon>
        <taxon>Chrysochromulinaceae</taxon>
        <taxon>Chrysochromulina</taxon>
    </lineage>
</organism>
<reference evidence="2" key="1">
    <citation type="journal article" date="2015" name="PLoS Genet.">
        <title>Genome Sequence and Transcriptome Analyses of Chrysochromulina tobin: Metabolic Tools for Enhanced Algal Fitness in the Prominent Order Prymnesiales (Haptophyceae).</title>
        <authorList>
            <person name="Hovde B.T."/>
            <person name="Deodato C.R."/>
            <person name="Hunsperger H.M."/>
            <person name="Ryken S.A."/>
            <person name="Yost W."/>
            <person name="Jha R.K."/>
            <person name="Patterson J."/>
            <person name="Monnat R.J. Jr."/>
            <person name="Barlow S.B."/>
            <person name="Starkenburg S.R."/>
            <person name="Cattolico R.A."/>
        </authorList>
    </citation>
    <scope>NUCLEOTIDE SEQUENCE</scope>
    <source>
        <strain evidence="2">CCMP291</strain>
    </source>
</reference>
<dbReference type="InterPro" id="IPR016024">
    <property type="entry name" value="ARM-type_fold"/>
</dbReference>
<dbReference type="InterPro" id="IPR011989">
    <property type="entry name" value="ARM-like"/>
</dbReference>
<dbReference type="PANTHER" id="PTHR15599:SF1">
    <property type="entry name" value="RADIAL SPOKE HEAD 14 HOMOLOG"/>
    <property type="match status" value="1"/>
</dbReference>
<dbReference type="SUPFAM" id="SSF48371">
    <property type="entry name" value="ARM repeat"/>
    <property type="match status" value="1"/>
</dbReference>
<dbReference type="EMBL" id="JWZX01001098">
    <property type="protein sequence ID" value="KOO34775.1"/>
    <property type="molecule type" value="Genomic_DNA"/>
</dbReference>
<protein>
    <submittedName>
        <fullName evidence="1">Rhabdoid tumor deletion region protein 1</fullName>
    </submittedName>
</protein>
<dbReference type="InterPro" id="IPR000225">
    <property type="entry name" value="Armadillo"/>
</dbReference>
<dbReference type="AlphaFoldDB" id="A0A0M0K7I0"/>
<dbReference type="Gene3D" id="1.25.10.10">
    <property type="entry name" value="Leucine-rich Repeat Variant"/>
    <property type="match status" value="1"/>
</dbReference>
<gene>
    <name evidence="1" type="ORF">Ctob_013760</name>
</gene>
<dbReference type="InterPro" id="IPR042856">
    <property type="entry name" value="RSP14"/>
</dbReference>
<sequence length="388" mass="41657">MGEVKPNPKQLFPTDLTLAYGRGAAVKLVRYIEDAGSDAVGSNKSILRLKAMEQSMELMHGQDFTSLVAAGIVPALNETATKDADEKNRVAALVALCRLARERTGRESMLENDSCAALCGACTDSVAAVRKECLATIGHFANYDEGRKALVEKNFVELLLVHCRDPPDGGPPESEIKEIKETQCLALTALGRICQGEGGRAEAIRANAVPTVLEMLHAESVEAQYQAAMALSLLTFDQAEKAECLGGGVMRKLAVMLRSDKVQDDMERRRLRTAAAALLMSMCNGTRNESLPPPHAACKAEAIEKGICQSLVSIVAEVVLLHMAGELDDRNSELGVYAAKSMTELADSPKGRKLLKAALGDLKVLAGSQVPTLCKNVQIAIERIEFVP</sequence>
<dbReference type="SMART" id="SM00185">
    <property type="entry name" value="ARM"/>
    <property type="match status" value="3"/>
</dbReference>
<keyword evidence="2" id="KW-1185">Reference proteome</keyword>
<dbReference type="Proteomes" id="UP000037460">
    <property type="component" value="Unassembled WGS sequence"/>
</dbReference>